<dbReference type="NCBIfam" id="TIGR01129">
    <property type="entry name" value="secD"/>
    <property type="match status" value="1"/>
</dbReference>
<dbReference type="Proteomes" id="UP000256774">
    <property type="component" value="Unassembled WGS sequence"/>
</dbReference>
<dbReference type="OrthoDB" id="9805019at2"/>
<evidence type="ECO:0000256" key="4">
    <source>
        <dbReference type="ARBA" id="ARBA00022692"/>
    </source>
</evidence>
<keyword evidence="4 11" id="KW-0812">Transmembrane</keyword>
<dbReference type="FunFam" id="1.20.1640.10:FF:000004">
    <property type="entry name" value="Protein translocase subunit SecD"/>
    <property type="match status" value="1"/>
</dbReference>
<dbReference type="EMBL" id="QUNR01000002">
    <property type="protein sequence ID" value="REH38803.1"/>
    <property type="molecule type" value="Genomic_DNA"/>
</dbReference>
<dbReference type="InterPro" id="IPR048631">
    <property type="entry name" value="SecD_1st"/>
</dbReference>
<evidence type="ECO:0000259" key="14">
    <source>
        <dbReference type="Pfam" id="PF21760"/>
    </source>
</evidence>
<dbReference type="FunFam" id="3.30.1360.200:FF:000001">
    <property type="entry name" value="Protein translocase subunit SecD"/>
    <property type="match status" value="1"/>
</dbReference>
<evidence type="ECO:0000256" key="3">
    <source>
        <dbReference type="ARBA" id="ARBA00022475"/>
    </source>
</evidence>
<comment type="function">
    <text evidence="11">Part of the Sec protein translocase complex. Interacts with the SecYEG preprotein conducting channel. SecDF uses the proton motive force (PMF) to complete protein translocation after the ATP-dependent function of SecA.</text>
</comment>
<dbReference type="InterPro" id="IPR055344">
    <property type="entry name" value="SecD_SecF_C_bact"/>
</dbReference>
<feature type="transmembrane region" description="Helical" evidence="11">
    <location>
        <begin position="481"/>
        <end position="504"/>
    </location>
</feature>
<evidence type="ECO:0000256" key="7">
    <source>
        <dbReference type="ARBA" id="ARBA00023010"/>
    </source>
</evidence>
<feature type="transmembrane region" description="Helical" evidence="11">
    <location>
        <begin position="580"/>
        <end position="604"/>
    </location>
</feature>
<dbReference type="NCBIfam" id="TIGR00916">
    <property type="entry name" value="2A0604s01"/>
    <property type="match status" value="1"/>
</dbReference>
<gene>
    <name evidence="11" type="primary">secD</name>
    <name evidence="16" type="ORF">DFR26_0967</name>
</gene>
<dbReference type="AlphaFoldDB" id="A0A3E0H5K0"/>
<evidence type="ECO:0000256" key="2">
    <source>
        <dbReference type="ARBA" id="ARBA00022448"/>
    </source>
</evidence>
<dbReference type="Pfam" id="PF02355">
    <property type="entry name" value="SecD_SecF_C"/>
    <property type="match status" value="1"/>
</dbReference>
<dbReference type="InterPro" id="IPR027398">
    <property type="entry name" value="SecD-TM"/>
</dbReference>
<dbReference type="GO" id="GO:0043952">
    <property type="term" value="P:protein transport by the Sec complex"/>
    <property type="evidence" value="ECO:0007669"/>
    <property type="project" value="UniProtKB-UniRule"/>
</dbReference>
<dbReference type="GO" id="GO:0005886">
    <property type="term" value="C:plasma membrane"/>
    <property type="evidence" value="ECO:0007669"/>
    <property type="project" value="UniProtKB-SubCell"/>
</dbReference>
<accession>A0A3E0H5K0</accession>
<evidence type="ECO:0000256" key="5">
    <source>
        <dbReference type="ARBA" id="ARBA00022927"/>
    </source>
</evidence>
<dbReference type="InterPro" id="IPR048634">
    <property type="entry name" value="SecD_SecF_C"/>
</dbReference>
<dbReference type="InterPro" id="IPR005791">
    <property type="entry name" value="SecD"/>
</dbReference>
<keyword evidence="7 11" id="KW-0811">Translocation</keyword>
<dbReference type="HAMAP" id="MF_01463_B">
    <property type="entry name" value="SecD_B"/>
    <property type="match status" value="1"/>
</dbReference>
<sequence length="618" mass="67094">MRFPAWKYVLIVFVIAISVLYSLPNLYPDEPALQVSGAKAATPIDAELLQRAAFALDQANMPHHGDEVQAKGILLRLKTPEQQVQAQAILRRALGENYVVALNLAPTTPDWLSAIAAKPVKLGLDLRGGVHFKLEVDVEKALEQRQEGYASDIRKQFREARVAYRGVTELPGGQLEVRFADDAARQAGLDLLRAQFADLTAEAISGAEGPSLRLDYTPAKRNEIIDYAVGQNLTTLRNRINELGVSEPVIQRQGSSRIVVELPGLQDTAEAKRILGRTASLEFRFTSQEADSGFSTPIGTERFERSQGGNVLLEKRKIVTGERVTNAQSSFDEFSRPQVNINLDTRGGRLMADATRDNVGRQMAVLFVENKQRIRFETDANGKSVEIRDPYIERRVINVATVQSMLGSQFRITGLDSPAESQELALLLRAGALAAPMYFVEERTVGPSLGQENIDKGLLSVQIGLLLVALVMLVVYKGFGLIANIAVLLNLAVLMAVMGALGAALSLPGIAGIVLTIGMAVDANVLICERIREELRNGMSPMASIVAGYDRAWGTILDANLTTLIVAVILFAIGTGPIKGFAITLAIGILTSMFTAITVTRAIVQVVYGGRRINKISI</sequence>
<keyword evidence="5 11" id="KW-0653">Protein transport</keyword>
<dbReference type="SUPFAM" id="SSF82866">
    <property type="entry name" value="Multidrug efflux transporter AcrB transmembrane domain"/>
    <property type="match status" value="1"/>
</dbReference>
<evidence type="ECO:0000259" key="13">
    <source>
        <dbReference type="Pfam" id="PF13721"/>
    </source>
</evidence>
<evidence type="ECO:0000256" key="8">
    <source>
        <dbReference type="ARBA" id="ARBA00023136"/>
    </source>
</evidence>
<feature type="domain" description="Protein export membrane protein SecD/SecF C-terminal" evidence="12">
    <location>
        <begin position="440"/>
        <end position="605"/>
    </location>
</feature>
<dbReference type="PANTHER" id="PTHR30081:SF1">
    <property type="entry name" value="PROTEIN TRANSLOCASE SUBUNIT SECD"/>
    <property type="match status" value="1"/>
</dbReference>
<dbReference type="InterPro" id="IPR022813">
    <property type="entry name" value="SecD/SecF_arch_bac"/>
</dbReference>
<proteinExistence type="inferred from homology"/>
<feature type="transmembrane region" description="Helical" evidence="11">
    <location>
        <begin position="552"/>
        <end position="574"/>
    </location>
</feature>
<dbReference type="InterPro" id="IPR022646">
    <property type="entry name" value="SecD/SecF_CS"/>
</dbReference>
<dbReference type="Pfam" id="PF07549">
    <property type="entry name" value="Sec_GG"/>
    <property type="match status" value="1"/>
</dbReference>
<comment type="caution">
    <text evidence="16">The sequence shown here is derived from an EMBL/GenBank/DDBJ whole genome shotgun (WGS) entry which is preliminary data.</text>
</comment>
<comment type="subunit">
    <text evidence="11">Forms a complex with SecF. Part of the essential Sec protein translocation apparatus which comprises SecA, SecYEG and auxiliary proteins SecDF-YajC and YidC.</text>
</comment>
<dbReference type="FunFam" id="3.30.70.3400:FF:000003">
    <property type="entry name" value="Preprotein translocase subunit SecD"/>
    <property type="match status" value="1"/>
</dbReference>
<reference evidence="16 17" key="1">
    <citation type="submission" date="2018-08" db="EMBL/GenBank/DDBJ databases">
        <title>Genomic Encyclopedia of Type Strains, Phase IV (KMG-IV): sequencing the most valuable type-strain genomes for metagenomic binning, comparative biology and taxonomic classification.</title>
        <authorList>
            <person name="Goeker M."/>
        </authorList>
    </citation>
    <scope>NUCLEOTIDE SEQUENCE [LARGE SCALE GENOMIC DNA]</scope>
    <source>
        <strain evidence="16 17">DSM 26022</strain>
    </source>
</reference>
<keyword evidence="3 11" id="KW-1003">Cell membrane</keyword>
<comment type="subcellular location">
    <subcellularLocation>
        <location evidence="1 11">Cell membrane</location>
        <topology evidence="1 11">Multi-pass membrane protein</topology>
    </subcellularLocation>
</comment>
<keyword evidence="6 11" id="KW-1133">Transmembrane helix</keyword>
<feature type="domain" description="Protein translocase subunit SecDF P1" evidence="14">
    <location>
        <begin position="230"/>
        <end position="285"/>
    </location>
</feature>
<dbReference type="GO" id="GO:0006605">
    <property type="term" value="P:protein targeting"/>
    <property type="evidence" value="ECO:0007669"/>
    <property type="project" value="UniProtKB-UniRule"/>
</dbReference>
<keyword evidence="8 11" id="KW-0472">Membrane</keyword>
<dbReference type="Pfam" id="PF22599">
    <property type="entry name" value="SecDF_P1_head"/>
    <property type="match status" value="1"/>
</dbReference>
<evidence type="ECO:0000256" key="6">
    <source>
        <dbReference type="ARBA" id="ARBA00022989"/>
    </source>
</evidence>
<evidence type="ECO:0000313" key="17">
    <source>
        <dbReference type="Proteomes" id="UP000256774"/>
    </source>
</evidence>
<feature type="domain" description="SecD export protein N-terminal TM" evidence="13">
    <location>
        <begin position="2"/>
        <end position="102"/>
    </location>
</feature>
<feature type="transmembrane region" description="Helical" evidence="11">
    <location>
        <begin position="510"/>
        <end position="531"/>
    </location>
</feature>
<evidence type="ECO:0000256" key="9">
    <source>
        <dbReference type="ARBA" id="ARBA00060774"/>
    </source>
</evidence>
<keyword evidence="2 11" id="KW-0813">Transport</keyword>
<dbReference type="RefSeq" id="WP_116207832.1">
    <property type="nucleotide sequence ID" value="NZ_QUNR01000002.1"/>
</dbReference>
<dbReference type="Gene3D" id="3.30.70.3400">
    <property type="match status" value="2"/>
</dbReference>
<comment type="caution">
    <text evidence="11">Lacks conserved residue(s) required for the propagation of feature annotation.</text>
</comment>
<dbReference type="Pfam" id="PF13721">
    <property type="entry name" value="SecD-TM1"/>
    <property type="match status" value="1"/>
</dbReference>
<feature type="domain" description="SecDF P1 head subdomain" evidence="15">
    <location>
        <begin position="306"/>
        <end position="435"/>
    </location>
</feature>
<feature type="transmembrane region" description="Helical" evidence="11">
    <location>
        <begin position="457"/>
        <end position="476"/>
    </location>
</feature>
<evidence type="ECO:0000259" key="12">
    <source>
        <dbReference type="Pfam" id="PF02355"/>
    </source>
</evidence>
<keyword evidence="17" id="KW-1185">Reference proteome</keyword>
<evidence type="ECO:0000313" key="16">
    <source>
        <dbReference type="EMBL" id="REH38803.1"/>
    </source>
</evidence>
<evidence type="ECO:0000256" key="1">
    <source>
        <dbReference type="ARBA" id="ARBA00004651"/>
    </source>
</evidence>
<dbReference type="InterPro" id="IPR054384">
    <property type="entry name" value="SecDF_P1_head"/>
</dbReference>
<evidence type="ECO:0000256" key="11">
    <source>
        <dbReference type="HAMAP-Rule" id="MF_01463"/>
    </source>
</evidence>
<organism evidence="16 17">
    <name type="scientific">Paraperlucidibaca baekdonensis</name>
    <dbReference type="NCBI Taxonomy" id="748120"/>
    <lineage>
        <taxon>Bacteria</taxon>
        <taxon>Pseudomonadati</taxon>
        <taxon>Pseudomonadota</taxon>
        <taxon>Gammaproteobacteria</taxon>
        <taxon>Moraxellales</taxon>
        <taxon>Moraxellaceae</taxon>
        <taxon>Paraperlucidibaca</taxon>
    </lineage>
</organism>
<dbReference type="GO" id="GO:0015450">
    <property type="term" value="F:protein-transporting ATPase activity"/>
    <property type="evidence" value="ECO:0007669"/>
    <property type="project" value="InterPro"/>
</dbReference>
<dbReference type="GO" id="GO:0065002">
    <property type="term" value="P:intracellular protein transmembrane transport"/>
    <property type="evidence" value="ECO:0007669"/>
    <property type="project" value="UniProtKB-UniRule"/>
</dbReference>
<name>A0A3E0H5K0_9GAMM</name>
<dbReference type="PANTHER" id="PTHR30081">
    <property type="entry name" value="PROTEIN-EXPORT MEMBRANE PROTEIN SEC"/>
    <property type="match status" value="1"/>
</dbReference>
<protein>
    <recommendedName>
        <fullName evidence="10 11">Protein translocase subunit SecD</fullName>
    </recommendedName>
</protein>
<dbReference type="Pfam" id="PF21760">
    <property type="entry name" value="SecD_1st"/>
    <property type="match status" value="1"/>
</dbReference>
<evidence type="ECO:0000259" key="15">
    <source>
        <dbReference type="Pfam" id="PF22599"/>
    </source>
</evidence>
<dbReference type="Gene3D" id="1.20.1640.10">
    <property type="entry name" value="Multidrug efflux transporter AcrB transmembrane domain"/>
    <property type="match status" value="1"/>
</dbReference>
<comment type="similarity">
    <text evidence="9 11">Belongs to the SecD/SecF family. SecD subfamily.</text>
</comment>
<evidence type="ECO:0000256" key="10">
    <source>
        <dbReference type="ARBA" id="ARBA00068220"/>
    </source>
</evidence>
<dbReference type="Gene3D" id="3.30.1360.200">
    <property type="match status" value="1"/>
</dbReference>